<dbReference type="PATRIC" id="fig|317659.3.peg.6332"/>
<evidence type="ECO:0000313" key="3">
    <source>
        <dbReference type="Proteomes" id="UP000051335"/>
    </source>
</evidence>
<evidence type="ECO:0000313" key="2">
    <source>
        <dbReference type="EMBL" id="KPX03136.1"/>
    </source>
</evidence>
<keyword evidence="1" id="KW-0472">Membrane</keyword>
<feature type="transmembrane region" description="Helical" evidence="1">
    <location>
        <begin position="320"/>
        <end position="344"/>
    </location>
</feature>
<evidence type="ECO:0000256" key="1">
    <source>
        <dbReference type="SAM" id="Phobius"/>
    </source>
</evidence>
<gene>
    <name evidence="2" type="ORF">ALO75_200282</name>
</gene>
<sequence>MTETSLPSSTKTHSTMDLDISPELNRAVQSIVFNKYLIDRAVSDHGASMLARDLHDGAYGPHVPMSFICYVLPFHRACARTDDGSPSYQFASVPTANTLGCSWRWRRKSLDKKAIEKCRDHLSDFGAMVNGKVDDATYAWVKPLGLFVPSEGKNRVDFLREVGVESIPARVYERTYPEPSRITIYRIQVSAFSATWAVLDGRWVENIPNPSWTLPLMKAYGVKGPVPWPSGFPEPEQIQLALFMPKGITSPLGNPEFGDEPVVDLKTVIATQNFEDESVRASVFDLRDAKIDHRVWQISLGIMLTCFVLLSLVPDEFTEARIFVGMALGAAMMGGVMPYIVPFLTTKRRSLAQKQYLPRTKAPKNSRRM</sequence>
<keyword evidence="1" id="KW-1133">Transmembrane helix</keyword>
<dbReference type="Proteomes" id="UP000051335">
    <property type="component" value="Unassembled WGS sequence"/>
</dbReference>
<dbReference type="EMBL" id="LJQC01000331">
    <property type="protein sequence ID" value="KPX03136.1"/>
    <property type="molecule type" value="Genomic_DNA"/>
</dbReference>
<dbReference type="RefSeq" id="WP_046235777.1">
    <property type="nucleotide sequence ID" value="NZ_LJQC01000331.1"/>
</dbReference>
<keyword evidence="1" id="KW-0812">Transmembrane</keyword>
<protein>
    <submittedName>
        <fullName evidence="2">GGDEF domain-containing protein</fullName>
    </submittedName>
</protein>
<feature type="transmembrane region" description="Helical" evidence="1">
    <location>
        <begin position="295"/>
        <end position="314"/>
    </location>
</feature>
<keyword evidence="3" id="KW-1185">Reference proteome</keyword>
<reference evidence="2 3" key="1">
    <citation type="submission" date="2015-09" db="EMBL/GenBank/DDBJ databases">
        <title>Genome announcement of multiple Pseudomonas syringae strains.</title>
        <authorList>
            <person name="Thakur S."/>
            <person name="Wang P.W."/>
            <person name="Gong Y."/>
            <person name="Weir B.S."/>
            <person name="Guttman D.S."/>
        </authorList>
    </citation>
    <scope>NUCLEOTIDE SEQUENCE [LARGE SCALE GENOMIC DNA]</scope>
    <source>
        <strain evidence="2 3">ICMP17001</strain>
    </source>
</reference>
<proteinExistence type="predicted"/>
<accession>A0A0P9NC38</accession>
<organism evidence="2 3">
    <name type="scientific">Pseudomonas syringae pv. coryli</name>
    <dbReference type="NCBI Taxonomy" id="317659"/>
    <lineage>
        <taxon>Bacteria</taxon>
        <taxon>Pseudomonadati</taxon>
        <taxon>Pseudomonadota</taxon>
        <taxon>Gammaproteobacteria</taxon>
        <taxon>Pseudomonadales</taxon>
        <taxon>Pseudomonadaceae</taxon>
        <taxon>Pseudomonas</taxon>
    </lineage>
</organism>
<dbReference type="AlphaFoldDB" id="A0A0P9NC38"/>
<comment type="caution">
    <text evidence="2">The sequence shown here is derived from an EMBL/GenBank/DDBJ whole genome shotgun (WGS) entry which is preliminary data.</text>
</comment>
<name>A0A0P9NC38_9PSED</name>